<organism evidence="1">
    <name type="scientific">Medioppia subpectinata</name>
    <dbReference type="NCBI Taxonomy" id="1979941"/>
    <lineage>
        <taxon>Eukaryota</taxon>
        <taxon>Metazoa</taxon>
        <taxon>Ecdysozoa</taxon>
        <taxon>Arthropoda</taxon>
        <taxon>Chelicerata</taxon>
        <taxon>Arachnida</taxon>
        <taxon>Acari</taxon>
        <taxon>Acariformes</taxon>
        <taxon>Sarcoptiformes</taxon>
        <taxon>Oribatida</taxon>
        <taxon>Brachypylina</taxon>
        <taxon>Oppioidea</taxon>
        <taxon>Oppiidae</taxon>
        <taxon>Medioppia</taxon>
    </lineage>
</organism>
<dbReference type="EMBL" id="OC855641">
    <property type="protein sequence ID" value="CAD7622379.1"/>
    <property type="molecule type" value="Genomic_DNA"/>
</dbReference>
<evidence type="ECO:0000313" key="2">
    <source>
        <dbReference type="Proteomes" id="UP000759131"/>
    </source>
</evidence>
<reference evidence="1" key="1">
    <citation type="submission" date="2020-11" db="EMBL/GenBank/DDBJ databases">
        <authorList>
            <person name="Tran Van P."/>
        </authorList>
    </citation>
    <scope>NUCLEOTIDE SEQUENCE</scope>
</reference>
<keyword evidence="2" id="KW-1185">Reference proteome</keyword>
<evidence type="ECO:0000313" key="1">
    <source>
        <dbReference type="EMBL" id="CAD7622379.1"/>
    </source>
</evidence>
<sequence length="151" mass="17615">MNVTRLNIRGPYGYGFPDISVLNKCQQITHLWLELGVITGLPDGTIQLDDNMFQLFKQLRKSFKMFSKYAKDSMDRFGDDLCEVLLSYLSFEDRFRNKKRYTNDPDYDLSYKQYGQLMTSLFCSHQAQFKPGLVVNFWGGMGCEAIWLIFA</sequence>
<dbReference type="AlphaFoldDB" id="A0A7R9PVG5"/>
<accession>A0A7R9PVG5</accession>
<name>A0A7R9PVG5_9ACAR</name>
<proteinExistence type="predicted"/>
<dbReference type="Proteomes" id="UP000759131">
    <property type="component" value="Unassembled WGS sequence"/>
</dbReference>
<protein>
    <submittedName>
        <fullName evidence="1">Uncharacterized protein</fullName>
    </submittedName>
</protein>
<dbReference type="EMBL" id="CAJPIZ010001066">
    <property type="protein sequence ID" value="CAG2102809.1"/>
    <property type="molecule type" value="Genomic_DNA"/>
</dbReference>
<gene>
    <name evidence="1" type="ORF">OSB1V03_LOCUS2842</name>
</gene>